<reference evidence="3 4" key="1">
    <citation type="submission" date="2017-06" db="EMBL/GenBank/DDBJ databases">
        <authorList>
            <person name="Kim H.J."/>
            <person name="Triplett B.A."/>
        </authorList>
    </citation>
    <scope>NUCLEOTIDE SEQUENCE [LARGE SCALE GENOMIC DNA]</scope>
    <source>
        <strain evidence="3">FRACA_ARgP5</strain>
    </source>
</reference>
<proteinExistence type="predicted"/>
<evidence type="ECO:0000313" key="4">
    <source>
        <dbReference type="Proteomes" id="UP000234331"/>
    </source>
</evidence>
<evidence type="ECO:0000313" key="3">
    <source>
        <dbReference type="EMBL" id="SNQ47183.1"/>
    </source>
</evidence>
<dbReference type="InterPro" id="IPR002878">
    <property type="entry name" value="ChsH2_C"/>
</dbReference>
<dbReference type="EMBL" id="FZMO01000085">
    <property type="protein sequence ID" value="SNQ47183.1"/>
    <property type="molecule type" value="Genomic_DNA"/>
</dbReference>
<feature type="region of interest" description="Disordered" evidence="1">
    <location>
        <begin position="52"/>
        <end position="71"/>
    </location>
</feature>
<dbReference type="SUPFAM" id="SSF50249">
    <property type="entry name" value="Nucleic acid-binding proteins"/>
    <property type="match status" value="1"/>
</dbReference>
<keyword evidence="4" id="KW-1185">Reference proteome</keyword>
<protein>
    <recommendedName>
        <fullName evidence="2">ChsH2 C-terminal OB-fold domain-containing protein</fullName>
    </recommendedName>
</protein>
<accession>A0A2I2KNE4</accession>
<feature type="domain" description="ChsH2 C-terminal OB-fold" evidence="2">
    <location>
        <begin position="42"/>
        <end position="111"/>
    </location>
</feature>
<organism evidence="3 4">
    <name type="scientific">Frankia canadensis</name>
    <dbReference type="NCBI Taxonomy" id="1836972"/>
    <lineage>
        <taxon>Bacteria</taxon>
        <taxon>Bacillati</taxon>
        <taxon>Actinomycetota</taxon>
        <taxon>Actinomycetes</taxon>
        <taxon>Frankiales</taxon>
        <taxon>Frankiaceae</taxon>
        <taxon>Frankia</taxon>
    </lineage>
</organism>
<dbReference type="RefSeq" id="WP_101831077.1">
    <property type="nucleotide sequence ID" value="NZ_FZMO01000085.1"/>
</dbReference>
<evidence type="ECO:0000259" key="2">
    <source>
        <dbReference type="Pfam" id="PF01796"/>
    </source>
</evidence>
<gene>
    <name evidence="3" type="ORF">FRACA_1750010</name>
</gene>
<name>A0A2I2KNE4_9ACTN</name>
<dbReference type="AlphaFoldDB" id="A0A2I2KNE4"/>
<sequence length="143" mass="15544">MPTQQPVAENLFTWPSDEPRLIASERDGVISFPPRPGDPTRLLSRRGTLWTFTTQQFPPPSPPYDGDPNPKTHVPYAVGYIELPGELLVEARLTEADPAKLRVGQEMELTVVPYVTRPDGTEILTFAFAPVADGASTSGEGAA</sequence>
<evidence type="ECO:0000256" key="1">
    <source>
        <dbReference type="SAM" id="MobiDB-lite"/>
    </source>
</evidence>
<dbReference type="Proteomes" id="UP000234331">
    <property type="component" value="Unassembled WGS sequence"/>
</dbReference>
<dbReference type="Pfam" id="PF01796">
    <property type="entry name" value="OB_ChsH2_C"/>
    <property type="match status" value="1"/>
</dbReference>
<dbReference type="OrthoDB" id="4714412at2"/>
<dbReference type="InterPro" id="IPR012340">
    <property type="entry name" value="NA-bd_OB-fold"/>
</dbReference>